<dbReference type="InterPro" id="IPR041527">
    <property type="entry name" value="YhcG_N"/>
</dbReference>
<name>A0A3G9J6I6_9FIRM</name>
<dbReference type="RefSeq" id="WP_125119219.1">
    <property type="nucleotide sequence ID" value="NZ_AP019309.1"/>
</dbReference>
<dbReference type="PANTHER" id="PTHR30547">
    <property type="entry name" value="UNCHARACTERIZED PROTEIN YHCG-RELATED"/>
    <property type="match status" value="1"/>
</dbReference>
<accession>A0A3G9J6I6</accession>
<proteinExistence type="predicted"/>
<organism evidence="2 3">
    <name type="scientific">Intestinibaculum porci</name>
    <dbReference type="NCBI Taxonomy" id="2487118"/>
    <lineage>
        <taxon>Bacteria</taxon>
        <taxon>Bacillati</taxon>
        <taxon>Bacillota</taxon>
        <taxon>Erysipelotrichia</taxon>
        <taxon>Erysipelotrichales</taxon>
        <taxon>Erysipelotrichaceae</taxon>
        <taxon>Intestinibaculum</taxon>
    </lineage>
</organism>
<dbReference type="KEGG" id="ebm:SG0102_12800"/>
<dbReference type="InParanoid" id="A0A3G9J6I6"/>
<protein>
    <recommendedName>
        <fullName evidence="1">YhcG N-terminal domain-containing protein</fullName>
    </recommendedName>
</protein>
<evidence type="ECO:0000313" key="2">
    <source>
        <dbReference type="EMBL" id="BBH26346.1"/>
    </source>
</evidence>
<gene>
    <name evidence="2" type="ORF">SG0102_12800</name>
</gene>
<dbReference type="EMBL" id="AP019309">
    <property type="protein sequence ID" value="BBH26346.1"/>
    <property type="molecule type" value="Genomic_DNA"/>
</dbReference>
<dbReference type="Pfam" id="PF17761">
    <property type="entry name" value="DUF1016_N"/>
    <property type="match status" value="1"/>
</dbReference>
<dbReference type="InterPro" id="IPR053148">
    <property type="entry name" value="PD-DEXK-like_domain"/>
</dbReference>
<evidence type="ECO:0000313" key="3">
    <source>
        <dbReference type="Proteomes" id="UP000268059"/>
    </source>
</evidence>
<reference evidence="2 3" key="1">
    <citation type="submission" date="2018-11" db="EMBL/GenBank/DDBJ databases">
        <title>Novel Erysipelotrichaceae bacterium isolated from small intestine of a swine.</title>
        <authorList>
            <person name="Kim J.S."/>
            <person name="Choe H."/>
            <person name="Lee Y.R."/>
            <person name="Kim K.M."/>
            <person name="Park D.S."/>
        </authorList>
    </citation>
    <scope>NUCLEOTIDE SEQUENCE [LARGE SCALE GENOMIC DNA]</scope>
    <source>
        <strain evidence="2 3">SG0102</strain>
    </source>
</reference>
<dbReference type="PANTHER" id="PTHR30547:SF5">
    <property type="entry name" value="NUCLEASE YHCG-RELATED"/>
    <property type="match status" value="1"/>
</dbReference>
<dbReference type="OrthoDB" id="9801263at2"/>
<dbReference type="AlphaFoldDB" id="A0A3G9J6I6"/>
<dbReference type="Proteomes" id="UP000268059">
    <property type="component" value="Chromosome"/>
</dbReference>
<feature type="domain" description="YhcG N-terminal" evidence="1">
    <location>
        <begin position="19"/>
        <end position="148"/>
    </location>
</feature>
<sequence>MNIVNMQKNQEMMKNIKDIKAIIDDAKKHKDKHALTLRNWLLGKTLVEKEFIKQFHQEGLYYLSHELMRVYGEGFQIEFLLNCIHFYKLFPQFSKDYALKKPLLSWPHYQLLLQVYDQKQRAWYEQKALIRQWDTRSLHWNILIDYYAQAHNRSPQREESVPSHLYDETINYESEENNLNILSAFLQNLND</sequence>
<keyword evidence="3" id="KW-1185">Reference proteome</keyword>
<evidence type="ECO:0000259" key="1">
    <source>
        <dbReference type="Pfam" id="PF17761"/>
    </source>
</evidence>